<evidence type="ECO:0000259" key="2">
    <source>
        <dbReference type="PROSITE" id="PS50011"/>
    </source>
</evidence>
<sequence length="534" mass="59385">MSDLPFSFQFKIDPKIIPATDIIRDGIFPSGRGGFGDVWKCSMTTQSGTRRLVAVKSFRVLSTTDDELIKTIANRIRREAYVWIQLNHDHILPLEGVTIAGEFGPLPALVSPWMEQGSLHNYLKRVFSSLSDPQKLELIWQVAAGLSYLHDMGIVHGNLTATNVLVDGSGCLRLADFGLSMILAEAGDATFSSLHSGDLRWMPPEAFQTDAEVDDEDETKDEKPTKAWDVYSFGCVALQIFSGNQPYAWIRTNHVPLAIIRGHMPFKDISSHEVYQQLSPCLNNISANRPTINDIMDVLSDLGRDNSATRHPVPELKVVHQQPQADVDDFQGHFDVQSPVQQLENVLPTSPAVGGSRGHFDVQPPAQQLENVLPRPPAVVDDSRGHFDVQPPAQQLENVLPRPPAVVDDSRGHFDVQPPAQQLGNETPPAVVDDSRDHYIGVHHAPSAPPSALHHFSSSPPSQPDVDIAPNFSPHPWRRFFSRRAPSARTVGQTASVCFILLFPFCTHLYQSLYLWLNARTLRLRRQESHQPMP</sequence>
<evidence type="ECO:0000313" key="3">
    <source>
        <dbReference type="EMBL" id="KAG1803955.1"/>
    </source>
</evidence>
<keyword evidence="4" id="KW-1185">Reference proteome</keyword>
<dbReference type="RefSeq" id="XP_041186653.1">
    <property type="nucleotide sequence ID" value="XM_041337172.1"/>
</dbReference>
<feature type="region of interest" description="Disordered" evidence="1">
    <location>
        <begin position="449"/>
        <end position="469"/>
    </location>
</feature>
<dbReference type="Pfam" id="PF07714">
    <property type="entry name" value="PK_Tyr_Ser-Thr"/>
    <property type="match status" value="1"/>
</dbReference>
<evidence type="ECO:0000313" key="4">
    <source>
        <dbReference type="Proteomes" id="UP000807769"/>
    </source>
</evidence>
<dbReference type="InterPro" id="IPR001245">
    <property type="entry name" value="Ser-Thr/Tyr_kinase_cat_dom"/>
</dbReference>
<dbReference type="AlphaFoldDB" id="A0A9P7DVF2"/>
<dbReference type="GeneID" id="64631188"/>
<dbReference type="GO" id="GO:0004674">
    <property type="term" value="F:protein serine/threonine kinase activity"/>
    <property type="evidence" value="ECO:0007669"/>
    <property type="project" value="TreeGrafter"/>
</dbReference>
<organism evidence="3 4">
    <name type="scientific">Suillus subaureus</name>
    <dbReference type="NCBI Taxonomy" id="48587"/>
    <lineage>
        <taxon>Eukaryota</taxon>
        <taxon>Fungi</taxon>
        <taxon>Dikarya</taxon>
        <taxon>Basidiomycota</taxon>
        <taxon>Agaricomycotina</taxon>
        <taxon>Agaricomycetes</taxon>
        <taxon>Agaricomycetidae</taxon>
        <taxon>Boletales</taxon>
        <taxon>Suillineae</taxon>
        <taxon>Suillaceae</taxon>
        <taxon>Suillus</taxon>
    </lineage>
</organism>
<dbReference type="InterPro" id="IPR000719">
    <property type="entry name" value="Prot_kinase_dom"/>
</dbReference>
<evidence type="ECO:0000256" key="1">
    <source>
        <dbReference type="SAM" id="MobiDB-lite"/>
    </source>
</evidence>
<feature type="domain" description="Protein kinase" evidence="2">
    <location>
        <begin position="24"/>
        <end position="314"/>
    </location>
</feature>
<proteinExistence type="predicted"/>
<dbReference type="PANTHER" id="PTHR44329">
    <property type="entry name" value="SERINE/THREONINE-PROTEIN KINASE TNNI3K-RELATED"/>
    <property type="match status" value="1"/>
</dbReference>
<accession>A0A9P7DVF2</accession>
<reference evidence="3" key="1">
    <citation type="journal article" date="2020" name="New Phytol.">
        <title>Comparative genomics reveals dynamic genome evolution in host specialist ectomycorrhizal fungi.</title>
        <authorList>
            <person name="Lofgren L.A."/>
            <person name="Nguyen N.H."/>
            <person name="Vilgalys R."/>
            <person name="Ruytinx J."/>
            <person name="Liao H.L."/>
            <person name="Branco S."/>
            <person name="Kuo A."/>
            <person name="LaButti K."/>
            <person name="Lipzen A."/>
            <person name="Andreopoulos W."/>
            <person name="Pangilinan J."/>
            <person name="Riley R."/>
            <person name="Hundley H."/>
            <person name="Na H."/>
            <person name="Barry K."/>
            <person name="Grigoriev I.V."/>
            <person name="Stajich J.E."/>
            <person name="Kennedy P.G."/>
        </authorList>
    </citation>
    <scope>NUCLEOTIDE SEQUENCE</scope>
    <source>
        <strain evidence="3">MN1</strain>
    </source>
</reference>
<keyword evidence="3" id="KW-0808">Transferase</keyword>
<dbReference type="Gene3D" id="1.10.510.10">
    <property type="entry name" value="Transferase(Phosphotransferase) domain 1"/>
    <property type="match status" value="1"/>
</dbReference>
<dbReference type="InterPro" id="IPR011009">
    <property type="entry name" value="Kinase-like_dom_sf"/>
</dbReference>
<keyword evidence="3" id="KW-0418">Kinase</keyword>
<protein>
    <submittedName>
        <fullName evidence="3">Kinase-like domain-containing protein</fullName>
    </submittedName>
</protein>
<name>A0A9P7DVF2_9AGAM</name>
<comment type="caution">
    <text evidence="3">The sequence shown here is derived from an EMBL/GenBank/DDBJ whole genome shotgun (WGS) entry which is preliminary data.</text>
</comment>
<gene>
    <name evidence="3" type="ORF">BJ212DRAFT_1395253</name>
</gene>
<dbReference type="Proteomes" id="UP000807769">
    <property type="component" value="Unassembled WGS sequence"/>
</dbReference>
<dbReference type="OrthoDB" id="346907at2759"/>
<dbReference type="PROSITE" id="PS50011">
    <property type="entry name" value="PROTEIN_KINASE_DOM"/>
    <property type="match status" value="1"/>
</dbReference>
<dbReference type="InterPro" id="IPR051681">
    <property type="entry name" value="Ser/Thr_Kinases-Pseudokinases"/>
</dbReference>
<dbReference type="SUPFAM" id="SSF56112">
    <property type="entry name" value="Protein kinase-like (PK-like)"/>
    <property type="match status" value="1"/>
</dbReference>
<dbReference type="GO" id="GO:0005524">
    <property type="term" value="F:ATP binding"/>
    <property type="evidence" value="ECO:0007669"/>
    <property type="project" value="InterPro"/>
</dbReference>
<dbReference type="EMBL" id="JABBWG010000064">
    <property type="protein sequence ID" value="KAG1803955.1"/>
    <property type="molecule type" value="Genomic_DNA"/>
</dbReference>